<accession>A0AAN8D491</accession>
<organism evidence="1 2">
    <name type="scientific">Champsocephalus gunnari</name>
    <name type="common">Mackerel icefish</name>
    <dbReference type="NCBI Taxonomy" id="52237"/>
    <lineage>
        <taxon>Eukaryota</taxon>
        <taxon>Metazoa</taxon>
        <taxon>Chordata</taxon>
        <taxon>Craniata</taxon>
        <taxon>Vertebrata</taxon>
        <taxon>Euteleostomi</taxon>
        <taxon>Actinopterygii</taxon>
        <taxon>Neopterygii</taxon>
        <taxon>Teleostei</taxon>
        <taxon>Neoteleostei</taxon>
        <taxon>Acanthomorphata</taxon>
        <taxon>Eupercaria</taxon>
        <taxon>Perciformes</taxon>
        <taxon>Notothenioidei</taxon>
        <taxon>Channichthyidae</taxon>
        <taxon>Champsocephalus</taxon>
    </lineage>
</organism>
<reference evidence="1 2" key="1">
    <citation type="journal article" date="2023" name="Mol. Biol. Evol.">
        <title>Genomics of Secondarily Temperate Adaptation in the Only Non-Antarctic Icefish.</title>
        <authorList>
            <person name="Rivera-Colon A.G."/>
            <person name="Rayamajhi N."/>
            <person name="Minhas B.F."/>
            <person name="Madrigal G."/>
            <person name="Bilyk K.T."/>
            <person name="Yoon V."/>
            <person name="Hune M."/>
            <person name="Gregory S."/>
            <person name="Cheng C.H.C."/>
            <person name="Catchen J.M."/>
        </authorList>
    </citation>
    <scope>NUCLEOTIDE SEQUENCE [LARGE SCALE GENOMIC DNA]</scope>
    <source>
        <tissue evidence="1">White muscle</tissue>
    </source>
</reference>
<evidence type="ECO:0000313" key="2">
    <source>
        <dbReference type="Proteomes" id="UP001331515"/>
    </source>
</evidence>
<protein>
    <submittedName>
        <fullName evidence="1">Uncharacterized protein</fullName>
    </submittedName>
</protein>
<evidence type="ECO:0000313" key="1">
    <source>
        <dbReference type="EMBL" id="KAK5916226.1"/>
    </source>
</evidence>
<dbReference type="AlphaFoldDB" id="A0AAN8D491"/>
<sequence>MVPQSKVVPSTVEPSLWFHCDPRTVTWQAHSCCHWTSSGLGEQLTLHICEEFHYSDINLVTSHDGATRGGRCTRLLQL</sequence>
<proteinExistence type="predicted"/>
<gene>
    <name evidence="1" type="ORF">CgunFtcFv8_011233</name>
</gene>
<dbReference type="EMBL" id="JAURVH010001526">
    <property type="protein sequence ID" value="KAK5916226.1"/>
    <property type="molecule type" value="Genomic_DNA"/>
</dbReference>
<comment type="caution">
    <text evidence="1">The sequence shown here is derived from an EMBL/GenBank/DDBJ whole genome shotgun (WGS) entry which is preliminary data.</text>
</comment>
<dbReference type="Proteomes" id="UP001331515">
    <property type="component" value="Unassembled WGS sequence"/>
</dbReference>
<name>A0AAN8D491_CHAGU</name>
<keyword evidence="2" id="KW-1185">Reference proteome</keyword>